<feature type="region of interest" description="Disordered" evidence="1">
    <location>
        <begin position="16"/>
        <end position="49"/>
    </location>
</feature>
<keyword evidence="4" id="KW-1185">Reference proteome</keyword>
<protein>
    <submittedName>
        <fullName evidence="3">PQQ-binding-like beta-propeller repeat protein</fullName>
    </submittedName>
</protein>
<dbReference type="Pfam" id="PF13360">
    <property type="entry name" value="PQQ_2"/>
    <property type="match status" value="1"/>
</dbReference>
<dbReference type="InterPro" id="IPR018391">
    <property type="entry name" value="PQQ_b-propeller_rpt"/>
</dbReference>
<feature type="domain" description="Pyrrolo-quinoline quinone repeat" evidence="2">
    <location>
        <begin position="403"/>
        <end position="541"/>
    </location>
</feature>
<accession>A0ABW4VBV5</accession>
<dbReference type="Proteomes" id="UP001597338">
    <property type="component" value="Unassembled WGS sequence"/>
</dbReference>
<evidence type="ECO:0000259" key="2">
    <source>
        <dbReference type="Pfam" id="PF13360"/>
    </source>
</evidence>
<organism evidence="3 4">
    <name type="scientific">Promicromonospora aerolata</name>
    <dbReference type="NCBI Taxonomy" id="195749"/>
    <lineage>
        <taxon>Bacteria</taxon>
        <taxon>Bacillati</taxon>
        <taxon>Actinomycetota</taxon>
        <taxon>Actinomycetes</taxon>
        <taxon>Micrococcales</taxon>
        <taxon>Promicromonosporaceae</taxon>
        <taxon>Promicromonospora</taxon>
    </lineage>
</organism>
<dbReference type="SMART" id="SM00564">
    <property type="entry name" value="PQQ"/>
    <property type="match status" value="3"/>
</dbReference>
<evidence type="ECO:0000256" key="1">
    <source>
        <dbReference type="SAM" id="MobiDB-lite"/>
    </source>
</evidence>
<name>A0ABW4VBV5_9MICO</name>
<sequence length="558" mass="58284">MARDPDQTGAFVFDLVDDDTDLEPPAAAAGSAAAETPDDDGAEHVGPPPSGWLGGRLRVLAPVAALLAVVLGTGFAVDGVRDSVRMERMRDARGGVVDVSSPLEETWAWEGAVGPFGSMTRGLTNDVAVLGGLLAFQSERRLVGLDPATGDEAWVVELGAAPDCGPMGYAGLAEITTSTLVCVAGPDRDRQVTVVGPDGVAGAARSLGTADLRRYGRARPGSDGTVLRAQRVGPEPVGALDSVECTESTWECTGTVEAGRDLEIRAEDAVTGEERWSVTVPFRPTAADRCNNWSGTSWSSTGGTTDFEQMIDTEGFGARTTGELVRLYGCGIEAGVTTTGEVLGLGLEPGMSEVSPVSGGGYIEYEYDEDEDDVRITLYSAEGDVVREFDGRRRVLEPDAVDTVEPGLLIAVGPDAPRLRAYEVDGSQRWGVSSPADVTRFIAQVAGTAVVASWSGAVHGLDLATGAERWSWNGSDTDEAQPGEWYEMRGFTDGDSVLLATHSGNGGIGMVSLDARSGAVLWEREASADRTGGGFDRGLVAVDGNLVDVTPRGVRGLG</sequence>
<evidence type="ECO:0000313" key="4">
    <source>
        <dbReference type="Proteomes" id="UP001597338"/>
    </source>
</evidence>
<dbReference type="SUPFAM" id="SSF50998">
    <property type="entry name" value="Quinoprotein alcohol dehydrogenase-like"/>
    <property type="match status" value="1"/>
</dbReference>
<reference evidence="4" key="1">
    <citation type="journal article" date="2019" name="Int. J. Syst. Evol. Microbiol.">
        <title>The Global Catalogue of Microorganisms (GCM) 10K type strain sequencing project: providing services to taxonomists for standard genome sequencing and annotation.</title>
        <authorList>
            <consortium name="The Broad Institute Genomics Platform"/>
            <consortium name="The Broad Institute Genome Sequencing Center for Infectious Disease"/>
            <person name="Wu L."/>
            <person name="Ma J."/>
        </authorList>
    </citation>
    <scope>NUCLEOTIDE SEQUENCE [LARGE SCALE GENOMIC DNA]</scope>
    <source>
        <strain evidence="4">CCM 7043</strain>
    </source>
</reference>
<dbReference type="RefSeq" id="WP_377198920.1">
    <property type="nucleotide sequence ID" value="NZ_JBHUHF010000001.1"/>
</dbReference>
<dbReference type="Gene3D" id="2.130.10.10">
    <property type="entry name" value="YVTN repeat-like/Quinoprotein amine dehydrogenase"/>
    <property type="match status" value="1"/>
</dbReference>
<dbReference type="InterPro" id="IPR011047">
    <property type="entry name" value="Quinoprotein_ADH-like_sf"/>
</dbReference>
<evidence type="ECO:0000313" key="3">
    <source>
        <dbReference type="EMBL" id="MFD2027158.1"/>
    </source>
</evidence>
<comment type="caution">
    <text evidence="3">The sequence shown here is derived from an EMBL/GenBank/DDBJ whole genome shotgun (WGS) entry which is preliminary data.</text>
</comment>
<dbReference type="InterPro" id="IPR002372">
    <property type="entry name" value="PQQ_rpt_dom"/>
</dbReference>
<proteinExistence type="predicted"/>
<dbReference type="InterPro" id="IPR015943">
    <property type="entry name" value="WD40/YVTN_repeat-like_dom_sf"/>
</dbReference>
<gene>
    <name evidence="3" type="ORF">ACFSL2_16720</name>
</gene>
<dbReference type="EMBL" id="JBHUHF010000001">
    <property type="protein sequence ID" value="MFD2027158.1"/>
    <property type="molecule type" value="Genomic_DNA"/>
</dbReference>